<feature type="domain" description="PKD" evidence="1">
    <location>
        <begin position="77"/>
        <end position="143"/>
    </location>
</feature>
<accession>X0WXN2</accession>
<proteinExistence type="predicted"/>
<evidence type="ECO:0000259" key="1">
    <source>
        <dbReference type="Pfam" id="PF18911"/>
    </source>
</evidence>
<dbReference type="EMBL" id="BARS01049046">
    <property type="protein sequence ID" value="GAG29213.1"/>
    <property type="molecule type" value="Genomic_DNA"/>
</dbReference>
<sequence length="145" mass="15008">MDMKRFILLTLLIALASGTVWAGVRLDLDAGIVSGTATALNAFEADLERQTGGKASSVFPGESATVQTPSVTASLIASHASVYTLATVTFDASGSLPGDGVITFYEWDVDGDGVFDATSSSGTLQHVFTDAGVVFVQVRVTNDLS</sequence>
<dbReference type="Pfam" id="PF18911">
    <property type="entry name" value="PKD_4"/>
    <property type="match status" value="1"/>
</dbReference>
<dbReference type="InterPro" id="IPR000601">
    <property type="entry name" value="PKD_dom"/>
</dbReference>
<evidence type="ECO:0000313" key="2">
    <source>
        <dbReference type="EMBL" id="GAG29213.1"/>
    </source>
</evidence>
<organism evidence="2">
    <name type="scientific">marine sediment metagenome</name>
    <dbReference type="NCBI Taxonomy" id="412755"/>
    <lineage>
        <taxon>unclassified sequences</taxon>
        <taxon>metagenomes</taxon>
        <taxon>ecological metagenomes</taxon>
    </lineage>
</organism>
<dbReference type="InterPro" id="IPR035986">
    <property type="entry name" value="PKD_dom_sf"/>
</dbReference>
<gene>
    <name evidence="2" type="ORF">S01H1_73405</name>
</gene>
<dbReference type="SUPFAM" id="SSF49299">
    <property type="entry name" value="PKD domain"/>
    <property type="match status" value="1"/>
</dbReference>
<feature type="non-terminal residue" evidence="2">
    <location>
        <position position="145"/>
    </location>
</feature>
<name>X0WXN2_9ZZZZ</name>
<dbReference type="AlphaFoldDB" id="X0WXN2"/>
<dbReference type="CDD" id="cd00146">
    <property type="entry name" value="PKD"/>
    <property type="match status" value="1"/>
</dbReference>
<dbReference type="InterPro" id="IPR013783">
    <property type="entry name" value="Ig-like_fold"/>
</dbReference>
<comment type="caution">
    <text evidence="2">The sequence shown here is derived from an EMBL/GenBank/DDBJ whole genome shotgun (WGS) entry which is preliminary data.</text>
</comment>
<protein>
    <recommendedName>
        <fullName evidence="1">PKD domain-containing protein</fullName>
    </recommendedName>
</protein>
<reference evidence="2" key="1">
    <citation type="journal article" date="2014" name="Front. Microbiol.">
        <title>High frequency of phylogenetically diverse reductive dehalogenase-homologous genes in deep subseafloor sedimentary metagenomes.</title>
        <authorList>
            <person name="Kawai M."/>
            <person name="Futagami T."/>
            <person name="Toyoda A."/>
            <person name="Takaki Y."/>
            <person name="Nishi S."/>
            <person name="Hori S."/>
            <person name="Arai W."/>
            <person name="Tsubouchi T."/>
            <person name="Morono Y."/>
            <person name="Uchiyama I."/>
            <person name="Ito T."/>
            <person name="Fujiyama A."/>
            <person name="Inagaki F."/>
            <person name="Takami H."/>
        </authorList>
    </citation>
    <scope>NUCLEOTIDE SEQUENCE</scope>
    <source>
        <strain evidence="2">Expedition CK06-06</strain>
    </source>
</reference>
<dbReference type="Gene3D" id="2.60.40.10">
    <property type="entry name" value="Immunoglobulins"/>
    <property type="match status" value="1"/>
</dbReference>